<evidence type="ECO:0000313" key="8">
    <source>
        <dbReference type="Proteomes" id="UP000283601"/>
    </source>
</evidence>
<accession>A0A139KAH1</accession>
<feature type="compositionally biased region" description="Low complexity" evidence="1">
    <location>
        <begin position="19"/>
        <end position="32"/>
    </location>
</feature>
<dbReference type="EMBL" id="WCTY01000042">
    <property type="protein sequence ID" value="KAB4180481.1"/>
    <property type="molecule type" value="Genomic_DNA"/>
</dbReference>
<evidence type="ECO:0000313" key="2">
    <source>
        <dbReference type="EMBL" id="KAB4087844.1"/>
    </source>
</evidence>
<reference evidence="5 13" key="3">
    <citation type="submission" date="2020-12" db="EMBL/GenBank/DDBJ databases">
        <title>Microorganisms.</title>
        <authorList>
            <person name="Matos J."/>
            <person name="Faleiro L."/>
            <person name="Duarte I."/>
        </authorList>
    </citation>
    <scope>NUCLEOTIDE SEQUENCE [LARGE SCALE GENOMIC DNA]</scope>
    <source>
        <strain evidence="5 13">PtFD3Pch2</strain>
    </source>
</reference>
<evidence type="ECO:0000313" key="6">
    <source>
        <dbReference type="EMBL" id="RGQ53262.1"/>
    </source>
</evidence>
<dbReference type="EMBL" id="WCUV01000016">
    <property type="protein sequence ID" value="KAB4087844.1"/>
    <property type="molecule type" value="Genomic_DNA"/>
</dbReference>
<dbReference type="Proteomes" id="UP000432488">
    <property type="component" value="Unassembled WGS sequence"/>
</dbReference>
<proteinExistence type="predicted"/>
<protein>
    <submittedName>
        <fullName evidence="6">Uncharacterized protein</fullName>
    </submittedName>
</protein>
<dbReference type="Proteomes" id="UP000487221">
    <property type="component" value="Unassembled WGS sequence"/>
</dbReference>
<keyword evidence="13" id="KW-1185">Reference proteome</keyword>
<dbReference type="EMBL" id="QSJZ01000007">
    <property type="protein sequence ID" value="RHE23170.1"/>
    <property type="molecule type" value="Genomic_DNA"/>
</dbReference>
<dbReference type="Proteomes" id="UP001196342">
    <property type="component" value="Unassembled WGS sequence"/>
</dbReference>
<evidence type="ECO:0000313" key="11">
    <source>
        <dbReference type="Proteomes" id="UP000466952"/>
    </source>
</evidence>
<dbReference type="GeneID" id="98672102"/>
<evidence type="ECO:0000313" key="10">
    <source>
        <dbReference type="Proteomes" id="UP000432488"/>
    </source>
</evidence>
<evidence type="ECO:0000256" key="1">
    <source>
        <dbReference type="SAM" id="MobiDB-lite"/>
    </source>
</evidence>
<dbReference type="Proteomes" id="UP000283680">
    <property type="component" value="Unassembled WGS sequence"/>
</dbReference>
<dbReference type="RefSeq" id="WP_004293605.1">
    <property type="nucleotide sequence ID" value="NZ_CACRTC010000020.1"/>
</dbReference>
<dbReference type="EMBL" id="QRTH01000002">
    <property type="protein sequence ID" value="RGQ53262.1"/>
    <property type="molecule type" value="Genomic_DNA"/>
</dbReference>
<evidence type="ECO:0000313" key="9">
    <source>
        <dbReference type="Proteomes" id="UP000283680"/>
    </source>
</evidence>
<feature type="compositionally biased region" description="Polar residues" evidence="1">
    <location>
        <begin position="8"/>
        <end position="18"/>
    </location>
</feature>
<evidence type="ECO:0000313" key="3">
    <source>
        <dbReference type="EMBL" id="KAB4180481.1"/>
    </source>
</evidence>
<dbReference type="AlphaFoldDB" id="A0A139KAH1"/>
<comment type="caution">
    <text evidence="6">The sequence shown here is derived from an EMBL/GenBank/DDBJ whole genome shotgun (WGS) entry which is preliminary data.</text>
</comment>
<evidence type="ECO:0000313" key="13">
    <source>
        <dbReference type="Proteomes" id="UP001196342"/>
    </source>
</evidence>
<organism evidence="6 9">
    <name type="scientific">Bacteroides uniformis</name>
    <dbReference type="NCBI Taxonomy" id="820"/>
    <lineage>
        <taxon>Bacteria</taxon>
        <taxon>Pseudomonadati</taxon>
        <taxon>Bacteroidota</taxon>
        <taxon>Bacteroidia</taxon>
        <taxon>Bacteroidales</taxon>
        <taxon>Bacteroidaceae</taxon>
        <taxon>Bacteroides</taxon>
    </lineage>
</organism>
<evidence type="ECO:0000313" key="4">
    <source>
        <dbReference type="EMBL" id="KAB4211857.1"/>
    </source>
</evidence>
<evidence type="ECO:0000313" key="5">
    <source>
        <dbReference type="EMBL" id="MBT8725029.1"/>
    </source>
</evidence>
<evidence type="ECO:0000313" key="12">
    <source>
        <dbReference type="Proteomes" id="UP000487221"/>
    </source>
</evidence>
<evidence type="ECO:0000313" key="7">
    <source>
        <dbReference type="EMBL" id="RHE23170.1"/>
    </source>
</evidence>
<dbReference type="Proteomes" id="UP000466952">
    <property type="component" value="Unassembled WGS sequence"/>
</dbReference>
<dbReference type="EMBL" id="JAFBJK010000002">
    <property type="protein sequence ID" value="MBT8725029.1"/>
    <property type="molecule type" value="Genomic_DNA"/>
</dbReference>
<sequence length="115" mass="12328">MAKKINTEETPQTDNNNIPAPEAQAVPVPETASENLGTGGETEDRLPAKTAGKGNAGSEETTEPHILSLLKKFPAYPSLYIDTHGGTYAPDTAAAIRGKAVLYRNPFYNELKKKS</sequence>
<name>A0A139KAH1_BACUN</name>
<reference evidence="10 11" key="2">
    <citation type="journal article" date="2019" name="Nat. Med.">
        <title>A library of human gut bacterial isolates paired with longitudinal multiomics data enables mechanistic microbiome research.</title>
        <authorList>
            <person name="Poyet M."/>
            <person name="Groussin M."/>
            <person name="Gibbons S.M."/>
            <person name="Avila-Pacheco J."/>
            <person name="Jiang X."/>
            <person name="Kearney S.M."/>
            <person name="Perrotta A.R."/>
            <person name="Berdy B."/>
            <person name="Zhao S."/>
            <person name="Lieberman T.D."/>
            <person name="Swanson P.K."/>
            <person name="Smith M."/>
            <person name="Roesemann S."/>
            <person name="Alexander J.E."/>
            <person name="Rich S.A."/>
            <person name="Livny J."/>
            <person name="Vlamakis H."/>
            <person name="Clish C."/>
            <person name="Bullock K."/>
            <person name="Deik A."/>
            <person name="Scott J."/>
            <person name="Pierce K.A."/>
            <person name="Xavier R.J."/>
            <person name="Alm E.J."/>
        </authorList>
    </citation>
    <scope>NUCLEOTIDE SEQUENCE [LARGE SCALE GENOMIC DNA]</scope>
    <source>
        <strain evidence="4 11">BIOML-A11</strain>
        <strain evidence="3 12">BIOML-A19</strain>
        <strain evidence="2 10">BIOML-A42</strain>
    </source>
</reference>
<dbReference type="EMBL" id="WCTR01000008">
    <property type="protein sequence ID" value="KAB4211857.1"/>
    <property type="molecule type" value="Genomic_DNA"/>
</dbReference>
<reference evidence="8 9" key="1">
    <citation type="submission" date="2018-08" db="EMBL/GenBank/DDBJ databases">
        <title>A genome reference for cultivated species of the human gut microbiota.</title>
        <authorList>
            <person name="Zou Y."/>
            <person name="Xue W."/>
            <person name="Luo G."/>
        </authorList>
    </citation>
    <scope>NUCLEOTIDE SEQUENCE [LARGE SCALE GENOMIC DNA]</scope>
    <source>
        <strain evidence="6 9">AF28-11</strain>
        <strain evidence="7 8">AM29-12AC</strain>
    </source>
</reference>
<gene>
    <name evidence="7" type="ORF">DW758_10115</name>
    <name evidence="6" type="ORF">DWY92_06180</name>
    <name evidence="4" type="ORF">GAP55_12840</name>
    <name evidence="3" type="ORF">GAQ44_19805</name>
    <name evidence="2" type="ORF">GAQ56_18460</name>
    <name evidence="5" type="ORF">JQN06_02420</name>
</gene>
<feature type="region of interest" description="Disordered" evidence="1">
    <location>
        <begin position="1"/>
        <end position="63"/>
    </location>
</feature>
<dbReference type="Proteomes" id="UP000283601">
    <property type="component" value="Unassembled WGS sequence"/>
</dbReference>